<evidence type="ECO:0000313" key="4">
    <source>
        <dbReference type="EMBL" id="GFP95119.1"/>
    </source>
</evidence>
<protein>
    <submittedName>
        <fullName evidence="4">Lipase</fullName>
    </submittedName>
</protein>
<feature type="region of interest" description="Disordered" evidence="2">
    <location>
        <begin position="1"/>
        <end position="32"/>
    </location>
</feature>
<dbReference type="InterPro" id="IPR043367">
    <property type="entry name" value="PLIP1/2/3"/>
</dbReference>
<name>A0A830C788_9LAMI</name>
<organism evidence="4 5">
    <name type="scientific">Phtheirospermum japonicum</name>
    <dbReference type="NCBI Taxonomy" id="374723"/>
    <lineage>
        <taxon>Eukaryota</taxon>
        <taxon>Viridiplantae</taxon>
        <taxon>Streptophyta</taxon>
        <taxon>Embryophyta</taxon>
        <taxon>Tracheophyta</taxon>
        <taxon>Spermatophyta</taxon>
        <taxon>Magnoliopsida</taxon>
        <taxon>eudicotyledons</taxon>
        <taxon>Gunneridae</taxon>
        <taxon>Pentapetalae</taxon>
        <taxon>asterids</taxon>
        <taxon>lamiids</taxon>
        <taxon>Lamiales</taxon>
        <taxon>Orobanchaceae</taxon>
        <taxon>Orobanchaceae incertae sedis</taxon>
        <taxon>Phtheirospermum</taxon>
    </lineage>
</organism>
<feature type="domain" description="Fungal lipase-type" evidence="3">
    <location>
        <begin position="264"/>
        <end position="401"/>
    </location>
</feature>
<keyword evidence="5" id="KW-1185">Reference proteome</keyword>
<dbReference type="GO" id="GO:0008970">
    <property type="term" value="F:phospholipase A1 activity"/>
    <property type="evidence" value="ECO:0007669"/>
    <property type="project" value="InterPro"/>
</dbReference>
<dbReference type="InterPro" id="IPR002921">
    <property type="entry name" value="Fungal_lipase-type"/>
</dbReference>
<dbReference type="AlphaFoldDB" id="A0A830C788"/>
<dbReference type="PANTHER" id="PTHR46483:SF1">
    <property type="entry name" value="PHOSPHOLIPASE A1 PLIP1, CHLOROPLASTIC"/>
    <property type="match status" value="1"/>
</dbReference>
<gene>
    <name evidence="4" type="ORF">PHJA_001656300</name>
</gene>
<dbReference type="CDD" id="cd00519">
    <property type="entry name" value="Lipase_3"/>
    <property type="match status" value="1"/>
</dbReference>
<dbReference type="Proteomes" id="UP000653305">
    <property type="component" value="Unassembled WGS sequence"/>
</dbReference>
<keyword evidence="1" id="KW-0378">Hydrolase</keyword>
<feature type="region of interest" description="Disordered" evidence="2">
    <location>
        <begin position="158"/>
        <end position="177"/>
    </location>
</feature>
<proteinExistence type="predicted"/>
<evidence type="ECO:0000259" key="3">
    <source>
        <dbReference type="Pfam" id="PF01764"/>
    </source>
</evidence>
<reference evidence="4" key="1">
    <citation type="submission" date="2020-07" db="EMBL/GenBank/DDBJ databases">
        <title>Ethylene signaling mediates host invasion by parasitic plants.</title>
        <authorList>
            <person name="Yoshida S."/>
        </authorList>
    </citation>
    <scope>NUCLEOTIDE SEQUENCE</scope>
    <source>
        <strain evidence="4">Okayama</strain>
    </source>
</reference>
<feature type="compositionally biased region" description="Acidic residues" evidence="2">
    <location>
        <begin position="20"/>
        <end position="32"/>
    </location>
</feature>
<evidence type="ECO:0000256" key="1">
    <source>
        <dbReference type="ARBA" id="ARBA00022801"/>
    </source>
</evidence>
<dbReference type="Gene3D" id="3.40.50.1820">
    <property type="entry name" value="alpha/beta hydrolase"/>
    <property type="match status" value="1"/>
</dbReference>
<feature type="compositionally biased region" description="Polar residues" evidence="2">
    <location>
        <begin position="163"/>
        <end position="177"/>
    </location>
</feature>
<dbReference type="InterPro" id="IPR029058">
    <property type="entry name" value="AB_hydrolase_fold"/>
</dbReference>
<dbReference type="OrthoDB" id="438440at2759"/>
<sequence>MIPDTIKSFLFEPETKTEELSDSDDDVDEMEVGEGKKRANWIERLVELRDNWRGKQEKVDGYDDGVGENDGCDEGGCEVDYDDDENGEGEIKFDSEMFSSLLGHVSWSDTKMFSQLAFLCNMAYVIPDMKTGDLRRYYGLDFVTSSLEKKAQAQAIKEKVEQDSTTPDNNKNSEQIVSSRRCSSDAYEIAASAASYVQSRAKDETFEDDQSEKMAARVAASTMTAVVAAGMKQKEKAAKDLQSLHSSPCEWFVCDDSTIYTRCFVIQGSDSLASWQANLFFEPTKFEGTNVLVHRGIYEAAKGIYDQFMPEIKQHLIKYGDRAKLQFTGHSLGGSLALLVNLMLLTRNEVKSTSLLPVVTFGSPFVFCGGQKILDQLGLDENHVRCVMMHRDIVPRAFSCNYPDYVAQVLKRLNGTFRSHPCLNKNKLMYSPMGKIFILQPDEKSSPPHPLLPPGSGLYTFNDANSSLTKSAIRAFLNSPHPIETLSDPTAYGSEGTILRDHESSNYLKVVNEVIRQHTRMVVRKARKQRNQLWPLLASRSPHAWSHTCSVESKPEVNEKLLTGV</sequence>
<evidence type="ECO:0000313" key="5">
    <source>
        <dbReference type="Proteomes" id="UP000653305"/>
    </source>
</evidence>
<evidence type="ECO:0000256" key="2">
    <source>
        <dbReference type="SAM" id="MobiDB-lite"/>
    </source>
</evidence>
<feature type="region of interest" description="Disordered" evidence="2">
    <location>
        <begin position="57"/>
        <end position="89"/>
    </location>
</feature>
<dbReference type="EMBL" id="BMAC01000375">
    <property type="protein sequence ID" value="GFP95119.1"/>
    <property type="molecule type" value="Genomic_DNA"/>
</dbReference>
<dbReference type="Pfam" id="PF01764">
    <property type="entry name" value="Lipase_3"/>
    <property type="match status" value="1"/>
</dbReference>
<dbReference type="PANTHER" id="PTHR46483">
    <property type="entry name" value="PHOSPHOLIPASE A1 PLIP2, CHLOROPLASTIC"/>
    <property type="match status" value="1"/>
</dbReference>
<feature type="compositionally biased region" description="Acidic residues" evidence="2">
    <location>
        <begin position="62"/>
        <end position="88"/>
    </location>
</feature>
<accession>A0A830C788</accession>
<comment type="caution">
    <text evidence="4">The sequence shown here is derived from an EMBL/GenBank/DDBJ whole genome shotgun (WGS) entry which is preliminary data.</text>
</comment>
<dbReference type="SUPFAM" id="SSF53474">
    <property type="entry name" value="alpha/beta-Hydrolases"/>
    <property type="match status" value="1"/>
</dbReference>
<dbReference type="GO" id="GO:0006629">
    <property type="term" value="P:lipid metabolic process"/>
    <property type="evidence" value="ECO:0007669"/>
    <property type="project" value="InterPro"/>
</dbReference>